<evidence type="ECO:0000256" key="1">
    <source>
        <dbReference type="ARBA" id="ARBA00006484"/>
    </source>
</evidence>
<organism evidence="5 6">
    <name type="scientific">Cristinia sonorae</name>
    <dbReference type="NCBI Taxonomy" id="1940300"/>
    <lineage>
        <taxon>Eukaryota</taxon>
        <taxon>Fungi</taxon>
        <taxon>Dikarya</taxon>
        <taxon>Basidiomycota</taxon>
        <taxon>Agaricomycotina</taxon>
        <taxon>Agaricomycetes</taxon>
        <taxon>Agaricomycetidae</taxon>
        <taxon>Agaricales</taxon>
        <taxon>Pleurotineae</taxon>
        <taxon>Stephanosporaceae</taxon>
        <taxon>Cristinia</taxon>
    </lineage>
</organism>
<dbReference type="PANTHER" id="PTHR43008:SF4">
    <property type="entry name" value="CHAIN DEHYDROGENASE, PUTATIVE (AFU_ORTHOLOGUE AFUA_4G08710)-RELATED"/>
    <property type="match status" value="1"/>
</dbReference>
<evidence type="ECO:0000313" key="6">
    <source>
        <dbReference type="Proteomes" id="UP000813824"/>
    </source>
</evidence>
<evidence type="ECO:0000256" key="3">
    <source>
        <dbReference type="ARBA" id="ARBA00023002"/>
    </source>
</evidence>
<name>A0A8K0V105_9AGAR</name>
<accession>A0A8K0V105</accession>
<dbReference type="Proteomes" id="UP000813824">
    <property type="component" value="Unassembled WGS sequence"/>
</dbReference>
<dbReference type="InterPro" id="IPR002347">
    <property type="entry name" value="SDR_fam"/>
</dbReference>
<dbReference type="FunFam" id="3.40.50.720:FF:000245">
    <property type="entry name" value="Short chain dehydrogenase, putative"/>
    <property type="match status" value="1"/>
</dbReference>
<dbReference type="Pfam" id="PF13561">
    <property type="entry name" value="adh_short_C2"/>
    <property type="match status" value="1"/>
</dbReference>
<keyword evidence="6" id="KW-1185">Reference proteome</keyword>
<evidence type="ECO:0000313" key="5">
    <source>
        <dbReference type="EMBL" id="KAH8108121.1"/>
    </source>
</evidence>
<sequence>MQNRLSTTTLGRLCLRKGSVQASRPALVFQSRWASSTGGAATSSPLNTDNQSKTGSQPTYGPIGVAAALQHTSSSSPPTPTLFKHEFALTDRVALVSGANRGLGLEMALALVEAGARAVYCVDLPKEPGEEWRKVREFAGRMEGKTGEGRMEYLSGNVTDQEAMWKIGELIGEREGRMDACIAAAGILKTHTNCLDYPAKQFREVMDVNVNGVLFTAQAAGRQMEKFGNGGSIILIASMSGTITNKDHAWVSYNSSKSAVLQMARSMACELGPKRIRVNTLSPGHIYTNMTAAYLDTQPELLGKWASLNPMGRIGRPDELRGVVGWLASDASTFCTGSDIIVSGGHHSW</sequence>
<dbReference type="Gene3D" id="3.40.50.720">
    <property type="entry name" value="NAD(P)-binding Rossmann-like Domain"/>
    <property type="match status" value="1"/>
</dbReference>
<dbReference type="AlphaFoldDB" id="A0A8K0V105"/>
<reference evidence="5" key="1">
    <citation type="journal article" date="2021" name="New Phytol.">
        <title>Evolutionary innovations through gain and loss of genes in the ectomycorrhizal Boletales.</title>
        <authorList>
            <person name="Wu G."/>
            <person name="Miyauchi S."/>
            <person name="Morin E."/>
            <person name="Kuo A."/>
            <person name="Drula E."/>
            <person name="Varga T."/>
            <person name="Kohler A."/>
            <person name="Feng B."/>
            <person name="Cao Y."/>
            <person name="Lipzen A."/>
            <person name="Daum C."/>
            <person name="Hundley H."/>
            <person name="Pangilinan J."/>
            <person name="Johnson J."/>
            <person name="Barry K."/>
            <person name="LaButti K."/>
            <person name="Ng V."/>
            <person name="Ahrendt S."/>
            <person name="Min B."/>
            <person name="Choi I.G."/>
            <person name="Park H."/>
            <person name="Plett J.M."/>
            <person name="Magnuson J."/>
            <person name="Spatafora J.W."/>
            <person name="Nagy L.G."/>
            <person name="Henrissat B."/>
            <person name="Grigoriev I.V."/>
            <person name="Yang Z.L."/>
            <person name="Xu J."/>
            <person name="Martin F.M."/>
        </authorList>
    </citation>
    <scope>NUCLEOTIDE SEQUENCE</scope>
    <source>
        <strain evidence="5">KKN 215</strain>
    </source>
</reference>
<dbReference type="SUPFAM" id="SSF51735">
    <property type="entry name" value="NAD(P)-binding Rossmann-fold domains"/>
    <property type="match status" value="1"/>
</dbReference>
<feature type="compositionally biased region" description="Polar residues" evidence="4">
    <location>
        <begin position="45"/>
        <end position="59"/>
    </location>
</feature>
<keyword evidence="2" id="KW-0521">NADP</keyword>
<evidence type="ECO:0000256" key="2">
    <source>
        <dbReference type="ARBA" id="ARBA00022857"/>
    </source>
</evidence>
<protein>
    <submittedName>
        <fullName evidence="5">Sorbose reductase sou1</fullName>
    </submittedName>
</protein>
<evidence type="ECO:0000256" key="4">
    <source>
        <dbReference type="SAM" id="MobiDB-lite"/>
    </source>
</evidence>
<dbReference type="PRINTS" id="PR00081">
    <property type="entry name" value="GDHRDH"/>
</dbReference>
<dbReference type="OrthoDB" id="1669814at2759"/>
<proteinExistence type="inferred from homology"/>
<dbReference type="EMBL" id="JAEVFJ010000001">
    <property type="protein sequence ID" value="KAH8108121.1"/>
    <property type="molecule type" value="Genomic_DNA"/>
</dbReference>
<comment type="similarity">
    <text evidence="1">Belongs to the short-chain dehydrogenases/reductases (SDR) family.</text>
</comment>
<dbReference type="PROSITE" id="PS00061">
    <property type="entry name" value="ADH_SHORT"/>
    <property type="match status" value="1"/>
</dbReference>
<keyword evidence="3" id="KW-0560">Oxidoreductase</keyword>
<dbReference type="GO" id="GO:0050664">
    <property type="term" value="F:oxidoreductase activity, acting on NAD(P)H, oxygen as acceptor"/>
    <property type="evidence" value="ECO:0007669"/>
    <property type="project" value="TreeGrafter"/>
</dbReference>
<dbReference type="GO" id="GO:0016616">
    <property type="term" value="F:oxidoreductase activity, acting on the CH-OH group of donors, NAD or NADP as acceptor"/>
    <property type="evidence" value="ECO:0007669"/>
    <property type="project" value="UniProtKB-ARBA"/>
</dbReference>
<dbReference type="InterPro" id="IPR020904">
    <property type="entry name" value="Sc_DH/Rdtase_CS"/>
</dbReference>
<gene>
    <name evidence="5" type="ORF">BXZ70DRAFT_884180</name>
</gene>
<dbReference type="PRINTS" id="PR00080">
    <property type="entry name" value="SDRFAMILY"/>
</dbReference>
<comment type="caution">
    <text evidence="5">The sequence shown here is derived from an EMBL/GenBank/DDBJ whole genome shotgun (WGS) entry which is preliminary data.</text>
</comment>
<dbReference type="InterPro" id="IPR036291">
    <property type="entry name" value="NAD(P)-bd_dom_sf"/>
</dbReference>
<feature type="region of interest" description="Disordered" evidence="4">
    <location>
        <begin position="37"/>
        <end position="62"/>
    </location>
</feature>
<dbReference type="PANTHER" id="PTHR43008">
    <property type="entry name" value="BENZIL REDUCTASE"/>
    <property type="match status" value="1"/>
</dbReference>